<reference evidence="1 2" key="1">
    <citation type="submission" date="2017-03" db="EMBL/GenBank/DDBJ databases">
        <title>Genome analysis of Rhizobial strains effectives or ineffectives for nitrogen fixation isolated from bean seeds.</title>
        <authorList>
            <person name="Peralta H."/>
            <person name="Aguilar-Vera A."/>
            <person name="Mora Y."/>
            <person name="Vargas-Lagunas C."/>
            <person name="Girard L."/>
            <person name="Mora J."/>
        </authorList>
    </citation>
    <scope>NUCLEOTIDE SEQUENCE [LARGE SCALE GENOMIC DNA]</scope>
    <source>
        <strain evidence="1 2">CCGM3</strain>
    </source>
</reference>
<name>A0A370KDR9_9HYPH</name>
<organism evidence="1 2">
    <name type="scientific">Rhizobium grahamii</name>
    <dbReference type="NCBI Taxonomy" id="1120045"/>
    <lineage>
        <taxon>Bacteria</taxon>
        <taxon>Pseudomonadati</taxon>
        <taxon>Pseudomonadota</taxon>
        <taxon>Alphaproteobacteria</taxon>
        <taxon>Hyphomicrobiales</taxon>
        <taxon>Rhizobiaceae</taxon>
        <taxon>Rhizobium/Agrobacterium group</taxon>
        <taxon>Rhizobium</taxon>
    </lineage>
</organism>
<accession>A0A370KDR9</accession>
<evidence type="ECO:0000313" key="1">
    <source>
        <dbReference type="EMBL" id="RDJ01391.1"/>
    </source>
</evidence>
<gene>
    <name evidence="1" type="ORF">B5K06_33665</name>
</gene>
<proteinExistence type="predicted"/>
<comment type="caution">
    <text evidence="1">The sequence shown here is derived from an EMBL/GenBank/DDBJ whole genome shotgun (WGS) entry which is preliminary data.</text>
</comment>
<dbReference type="EMBL" id="NAAC01000051">
    <property type="protein sequence ID" value="RDJ01391.1"/>
    <property type="molecule type" value="Genomic_DNA"/>
</dbReference>
<dbReference type="OrthoDB" id="8404531at2"/>
<dbReference type="AlphaFoldDB" id="A0A370KDR9"/>
<protein>
    <submittedName>
        <fullName evidence="1">Uncharacterized protein</fullName>
    </submittedName>
</protein>
<dbReference type="Proteomes" id="UP000254939">
    <property type="component" value="Unassembled WGS sequence"/>
</dbReference>
<evidence type="ECO:0000313" key="2">
    <source>
        <dbReference type="Proteomes" id="UP000254939"/>
    </source>
</evidence>
<sequence length="65" mass="7345">MNSAGENLRDLTARAERGEFSLGPMLMALCEAPRQLRANRHSNCDGKRSCWELPTNCKRRKQGVI</sequence>